<organism evidence="1 2">
    <name type="scientific">Candidatus Aramenus sulfurataquae</name>
    <dbReference type="NCBI Taxonomy" id="1326980"/>
    <lineage>
        <taxon>Archaea</taxon>
        <taxon>Thermoproteota</taxon>
        <taxon>Thermoprotei</taxon>
        <taxon>Sulfolobales</taxon>
        <taxon>Sulfolobaceae</taxon>
        <taxon>Candidatus Aramenus</taxon>
    </lineage>
</organism>
<accession>A0ACC6TQJ8</accession>
<gene>
    <name evidence="1" type="ORF">TQ35_0007305</name>
</gene>
<reference evidence="1" key="1">
    <citation type="submission" date="2024-07" db="EMBL/GenBank/DDBJ databases">
        <title>Metagenome and Metagenome-Assembled Genomes of Archaea from a hot spring from the geothermal field of Los Azufres, Mexico.</title>
        <authorList>
            <person name="Marin-Paredes R."/>
            <person name="Martinez-Romero E."/>
            <person name="Servin-Garciduenas L.E."/>
        </authorList>
    </citation>
    <scope>NUCLEOTIDE SEQUENCE</scope>
    <source>
        <strain evidence="1">AZ1-454</strain>
    </source>
</reference>
<evidence type="ECO:0000313" key="1">
    <source>
        <dbReference type="EMBL" id="MEW9491988.1"/>
    </source>
</evidence>
<proteinExistence type="predicted"/>
<name>A0ACC6TQJ8_9CREN</name>
<evidence type="ECO:0000313" key="2">
    <source>
        <dbReference type="Proteomes" id="UP000053480"/>
    </source>
</evidence>
<comment type="caution">
    <text evidence="1">The sequence shown here is derived from an EMBL/GenBank/DDBJ whole genome shotgun (WGS) entry which is preliminary data.</text>
</comment>
<sequence>MNGKLKIRLEVVIFTAILLSALLVWLFYPLWILRSANYAQYITPLGFEIYFFGSDFLLISPLMITSLIFFAFSAIIPIVWRSSRYSLYSSSFSLLLGFVMIINALIFEQRYLNFHGYSVILTPTGSFYIYFPYSTYFSVPFYLILASAAISTLNSLTRARWIPYNRPTLLDKLNRDIMSKGIIGAFSEWFERIGIPYAAESNKLMVKDLTLSTEDRGRELSVFFPNGEIIVFGKRGVLYIAKDGEIKYMNLDDGIKLTIAKALERAEINREIVEEKIYL</sequence>
<dbReference type="Proteomes" id="UP000053480">
    <property type="component" value="Unassembled WGS sequence"/>
</dbReference>
<dbReference type="EMBL" id="JZWS03000010">
    <property type="protein sequence ID" value="MEW9491988.1"/>
    <property type="molecule type" value="Genomic_DNA"/>
</dbReference>
<protein>
    <submittedName>
        <fullName evidence="1">Uncharacterized protein</fullName>
    </submittedName>
</protein>